<evidence type="ECO:0000313" key="12">
    <source>
        <dbReference type="Proteomes" id="UP000245728"/>
    </source>
</evidence>
<protein>
    <recommendedName>
        <fullName evidence="6 9">UDP-glucose 4-epimerase</fullName>
        <ecNumber evidence="5 9">5.1.3.2</ecNumber>
    </recommendedName>
</protein>
<dbReference type="NCBIfam" id="TIGR01179">
    <property type="entry name" value="galE"/>
    <property type="match status" value="1"/>
</dbReference>
<sequence length="355" mass="38686">MSYRWGVLSGVVVKMNNITSPNVLVTGGLGYVGSHTCVALHQAGYTPIIYDNLSNSSAAVAEQLARICGRRFDLIQAEVGDAQALKQCFADYPIEAVLHFAALKAVGESTAQPLMYYQNNVCDSAILMKQMHEAGIKRLVFSSSATVYGDPQYLPIDEDHSKAPTNPYGWSKLMVEQMMRDQCQAHSDDLSIALRYFNPVGAHESGLLGENPTGIPNNLVPYVTQTAVGQREKLHIYGNDYDTPDGTGIRDYVHVMDLAEGHVQALGQLYSSNGFHAFNLGTGTGASVLDVVNTFEAVSGRAVPYSIAERRPGDVATTIAAPTLAKARLNWQASRDLKQMLADSWHWQSKYPQGI</sequence>
<evidence type="ECO:0000256" key="1">
    <source>
        <dbReference type="ARBA" id="ARBA00000083"/>
    </source>
</evidence>
<dbReference type="AlphaFoldDB" id="A0A2S2E729"/>
<keyword evidence="12" id="KW-1185">Reference proteome</keyword>
<keyword evidence="9" id="KW-0119">Carbohydrate metabolism</keyword>
<dbReference type="NCBIfam" id="NF007956">
    <property type="entry name" value="PRK10675.1"/>
    <property type="match status" value="1"/>
</dbReference>
<organism evidence="11 12">
    <name type="scientific">Saliniradius amylolyticus</name>
    <dbReference type="NCBI Taxonomy" id="2183582"/>
    <lineage>
        <taxon>Bacteria</taxon>
        <taxon>Pseudomonadati</taxon>
        <taxon>Pseudomonadota</taxon>
        <taxon>Gammaproteobacteria</taxon>
        <taxon>Alteromonadales</taxon>
        <taxon>Alteromonadaceae</taxon>
        <taxon>Saliniradius</taxon>
    </lineage>
</organism>
<comment type="catalytic activity">
    <reaction evidence="1 9">
        <text>UDP-alpha-D-glucose = UDP-alpha-D-galactose</text>
        <dbReference type="Rhea" id="RHEA:22168"/>
        <dbReference type="ChEBI" id="CHEBI:58885"/>
        <dbReference type="ChEBI" id="CHEBI:66914"/>
        <dbReference type="EC" id="5.1.3.2"/>
    </reaction>
</comment>
<evidence type="ECO:0000256" key="4">
    <source>
        <dbReference type="ARBA" id="ARBA00007637"/>
    </source>
</evidence>
<keyword evidence="8 9" id="KW-0413">Isomerase</keyword>
<dbReference type="Proteomes" id="UP000245728">
    <property type="component" value="Chromosome"/>
</dbReference>
<dbReference type="PANTHER" id="PTHR43725">
    <property type="entry name" value="UDP-GLUCOSE 4-EPIMERASE"/>
    <property type="match status" value="1"/>
</dbReference>
<dbReference type="Pfam" id="PF16363">
    <property type="entry name" value="GDP_Man_Dehyd"/>
    <property type="match status" value="1"/>
</dbReference>
<dbReference type="CDD" id="cd05247">
    <property type="entry name" value="UDP_G4E_1_SDR_e"/>
    <property type="match status" value="1"/>
</dbReference>
<dbReference type="GO" id="GO:0005829">
    <property type="term" value="C:cytosol"/>
    <property type="evidence" value="ECO:0007669"/>
    <property type="project" value="TreeGrafter"/>
</dbReference>
<dbReference type="PANTHER" id="PTHR43725:SF47">
    <property type="entry name" value="UDP-GLUCOSE 4-EPIMERASE"/>
    <property type="match status" value="1"/>
</dbReference>
<dbReference type="InterPro" id="IPR016040">
    <property type="entry name" value="NAD(P)-bd_dom"/>
</dbReference>
<dbReference type="Gene3D" id="3.40.50.720">
    <property type="entry name" value="NAD(P)-binding Rossmann-like Domain"/>
    <property type="match status" value="1"/>
</dbReference>
<dbReference type="EMBL" id="CP029347">
    <property type="protein sequence ID" value="AWL13040.1"/>
    <property type="molecule type" value="Genomic_DNA"/>
</dbReference>
<comment type="subunit">
    <text evidence="9">Homodimer.</text>
</comment>
<accession>A0A2S2E729</accession>
<comment type="pathway">
    <text evidence="3 9">Carbohydrate metabolism; galactose metabolism.</text>
</comment>
<comment type="similarity">
    <text evidence="4 9">Belongs to the NAD(P)-dependent epimerase/dehydratase family.</text>
</comment>
<dbReference type="UniPathway" id="UPA00214"/>
<evidence type="ECO:0000256" key="7">
    <source>
        <dbReference type="ARBA" id="ARBA00023027"/>
    </source>
</evidence>
<dbReference type="InterPro" id="IPR036291">
    <property type="entry name" value="NAD(P)-bd_dom_sf"/>
</dbReference>
<name>A0A2S2E729_9ALTE</name>
<evidence type="ECO:0000256" key="5">
    <source>
        <dbReference type="ARBA" id="ARBA00013189"/>
    </source>
</evidence>
<dbReference type="GO" id="GO:0003978">
    <property type="term" value="F:UDP-glucose 4-epimerase activity"/>
    <property type="evidence" value="ECO:0007669"/>
    <property type="project" value="UniProtKB-UniRule"/>
</dbReference>
<dbReference type="GO" id="GO:0006012">
    <property type="term" value="P:galactose metabolic process"/>
    <property type="evidence" value="ECO:0007669"/>
    <property type="project" value="UniProtKB-UniPathway"/>
</dbReference>
<evidence type="ECO:0000256" key="6">
    <source>
        <dbReference type="ARBA" id="ARBA00018569"/>
    </source>
</evidence>
<dbReference type="InterPro" id="IPR005886">
    <property type="entry name" value="UDP_G4E"/>
</dbReference>
<dbReference type="SUPFAM" id="SSF51735">
    <property type="entry name" value="NAD(P)-binding Rossmann-fold domains"/>
    <property type="match status" value="1"/>
</dbReference>
<dbReference type="KEGG" id="salh:HMF8227_02588"/>
<evidence type="ECO:0000256" key="8">
    <source>
        <dbReference type="ARBA" id="ARBA00023235"/>
    </source>
</evidence>
<evidence type="ECO:0000256" key="9">
    <source>
        <dbReference type="RuleBase" id="RU366046"/>
    </source>
</evidence>
<evidence type="ECO:0000313" key="11">
    <source>
        <dbReference type="EMBL" id="AWL13040.1"/>
    </source>
</evidence>
<evidence type="ECO:0000256" key="3">
    <source>
        <dbReference type="ARBA" id="ARBA00004947"/>
    </source>
</evidence>
<evidence type="ECO:0000256" key="2">
    <source>
        <dbReference type="ARBA" id="ARBA00001911"/>
    </source>
</evidence>
<feature type="domain" description="NAD(P)-binding" evidence="10">
    <location>
        <begin position="24"/>
        <end position="342"/>
    </location>
</feature>
<reference evidence="11 12" key="1">
    <citation type="submission" date="2018-05" db="EMBL/GenBank/DDBJ databases">
        <title>Salinimonas sp. HMF8227 Genome sequencing and assembly.</title>
        <authorList>
            <person name="Kang H."/>
            <person name="Kang J."/>
            <person name="Cha I."/>
            <person name="Kim H."/>
            <person name="Joh K."/>
        </authorList>
    </citation>
    <scope>NUCLEOTIDE SEQUENCE [LARGE SCALE GENOMIC DNA]</scope>
    <source>
        <strain evidence="11 12">HMF8227</strain>
    </source>
</reference>
<gene>
    <name evidence="11" type="ORF">HMF8227_02588</name>
</gene>
<dbReference type="EC" id="5.1.3.2" evidence="5 9"/>
<dbReference type="Gene3D" id="3.90.25.10">
    <property type="entry name" value="UDP-galactose 4-epimerase, domain 1"/>
    <property type="match status" value="1"/>
</dbReference>
<evidence type="ECO:0000259" key="10">
    <source>
        <dbReference type="Pfam" id="PF16363"/>
    </source>
</evidence>
<comment type="cofactor">
    <cofactor evidence="2 9">
        <name>NAD(+)</name>
        <dbReference type="ChEBI" id="CHEBI:57540"/>
    </cofactor>
</comment>
<proteinExistence type="inferred from homology"/>
<keyword evidence="7 9" id="KW-0520">NAD</keyword>